<dbReference type="AlphaFoldDB" id="X1G4B3"/>
<organism evidence="1">
    <name type="scientific">marine sediment metagenome</name>
    <dbReference type="NCBI Taxonomy" id="412755"/>
    <lineage>
        <taxon>unclassified sequences</taxon>
        <taxon>metagenomes</taxon>
        <taxon>ecological metagenomes</taxon>
    </lineage>
</organism>
<feature type="non-terminal residue" evidence="1">
    <location>
        <position position="1"/>
    </location>
</feature>
<gene>
    <name evidence="1" type="ORF">S03H2_20351</name>
</gene>
<evidence type="ECO:0000313" key="1">
    <source>
        <dbReference type="EMBL" id="GAH36409.1"/>
    </source>
</evidence>
<reference evidence="1" key="1">
    <citation type="journal article" date="2014" name="Front. Microbiol.">
        <title>High frequency of phylogenetically diverse reductive dehalogenase-homologous genes in deep subseafloor sedimentary metagenomes.</title>
        <authorList>
            <person name="Kawai M."/>
            <person name="Futagami T."/>
            <person name="Toyoda A."/>
            <person name="Takaki Y."/>
            <person name="Nishi S."/>
            <person name="Hori S."/>
            <person name="Arai W."/>
            <person name="Tsubouchi T."/>
            <person name="Morono Y."/>
            <person name="Uchiyama I."/>
            <person name="Ito T."/>
            <person name="Fujiyama A."/>
            <person name="Inagaki F."/>
            <person name="Takami H."/>
        </authorList>
    </citation>
    <scope>NUCLEOTIDE SEQUENCE</scope>
    <source>
        <strain evidence="1">Expedition CK06-06</strain>
    </source>
</reference>
<protein>
    <submittedName>
        <fullName evidence="1">Uncharacterized protein</fullName>
    </submittedName>
</protein>
<proteinExistence type="predicted"/>
<accession>X1G4B3</accession>
<name>X1G4B3_9ZZZZ</name>
<comment type="caution">
    <text evidence="1">The sequence shown here is derived from an EMBL/GenBank/DDBJ whole genome shotgun (WGS) entry which is preliminary data.</text>
</comment>
<sequence length="170" mass="19720">LMDAIIDVKSRLLEDEGRVLGEHEAPILNDILKYKYGGLLRAISRKLGKTYNYMLRQLKLETNHDVYKWKDLDQKTALGLINKAINDVKEGLRKYEGLNLAENKAPTISQLKKYGYKKLIYALMSKVISYTELLKKLDYEINLNVTKWKALNKDTISEILKNFKKLLNLS</sequence>
<dbReference type="EMBL" id="BARU01010718">
    <property type="protein sequence ID" value="GAH36409.1"/>
    <property type="molecule type" value="Genomic_DNA"/>
</dbReference>